<proteinExistence type="predicted"/>
<accession>A0AAV7DQD7</accession>
<evidence type="ECO:0000313" key="1">
    <source>
        <dbReference type="EMBL" id="KAG8599175.1"/>
    </source>
</evidence>
<dbReference type="Proteomes" id="UP000824782">
    <property type="component" value="Unassembled WGS sequence"/>
</dbReference>
<gene>
    <name evidence="1" type="ORF">GDO81_002916</name>
</gene>
<dbReference type="EMBL" id="WNYA01000001">
    <property type="protein sequence ID" value="KAG8599175.1"/>
    <property type="molecule type" value="Genomic_DNA"/>
</dbReference>
<reference evidence="1" key="1">
    <citation type="thesis" date="2020" institute="ProQuest LLC" country="789 East Eisenhower Parkway, Ann Arbor, MI, USA">
        <title>Comparative Genomics and Chromosome Evolution.</title>
        <authorList>
            <person name="Mudd A.B."/>
        </authorList>
    </citation>
    <scope>NUCLEOTIDE SEQUENCE</scope>
    <source>
        <strain evidence="1">237g6f4</strain>
        <tissue evidence="1">Blood</tissue>
    </source>
</reference>
<dbReference type="AlphaFoldDB" id="A0AAV7DQD7"/>
<evidence type="ECO:0000313" key="2">
    <source>
        <dbReference type="Proteomes" id="UP000824782"/>
    </source>
</evidence>
<keyword evidence="2" id="KW-1185">Reference proteome</keyword>
<comment type="caution">
    <text evidence="1">The sequence shown here is derived from an EMBL/GenBank/DDBJ whole genome shotgun (WGS) entry which is preliminary data.</text>
</comment>
<sequence>MKQRAHTVDFFFFLRSHFSFQPLCKPYFKDLLPKVCKMSIQTQCVDTFPDVLPFFRWNSFVSEELGAEKKFLWFRLSST</sequence>
<name>A0AAV7DQD7_ENGPU</name>
<protein>
    <submittedName>
        <fullName evidence="1">Uncharacterized protein</fullName>
    </submittedName>
</protein>
<organism evidence="1 2">
    <name type="scientific">Engystomops pustulosus</name>
    <name type="common">Tungara frog</name>
    <name type="synonym">Physalaemus pustulosus</name>
    <dbReference type="NCBI Taxonomy" id="76066"/>
    <lineage>
        <taxon>Eukaryota</taxon>
        <taxon>Metazoa</taxon>
        <taxon>Chordata</taxon>
        <taxon>Craniata</taxon>
        <taxon>Vertebrata</taxon>
        <taxon>Euteleostomi</taxon>
        <taxon>Amphibia</taxon>
        <taxon>Batrachia</taxon>
        <taxon>Anura</taxon>
        <taxon>Neobatrachia</taxon>
        <taxon>Hyloidea</taxon>
        <taxon>Leptodactylidae</taxon>
        <taxon>Leiuperinae</taxon>
        <taxon>Engystomops</taxon>
    </lineage>
</organism>